<keyword evidence="5" id="KW-0677">Repeat</keyword>
<protein>
    <submittedName>
        <fullName evidence="12">ATP-binding cassette domain-containing protein</fullName>
    </submittedName>
</protein>
<dbReference type="PROSITE" id="PS00211">
    <property type="entry name" value="ABC_TRANSPORTER_1"/>
    <property type="match status" value="1"/>
</dbReference>
<dbReference type="InterPro" id="IPR003593">
    <property type="entry name" value="AAA+_ATPase"/>
</dbReference>
<evidence type="ECO:0000256" key="10">
    <source>
        <dbReference type="ARBA" id="ARBA00025157"/>
    </source>
</evidence>
<dbReference type="Gene3D" id="3.40.50.300">
    <property type="entry name" value="P-loop containing nucleotide triphosphate hydrolases"/>
    <property type="match status" value="2"/>
</dbReference>
<organism evidence="12">
    <name type="scientific">Fervidicoccus fontis</name>
    <dbReference type="NCBI Taxonomy" id="683846"/>
    <lineage>
        <taxon>Archaea</taxon>
        <taxon>Thermoproteota</taxon>
        <taxon>Thermoprotei</taxon>
        <taxon>Fervidicoccales</taxon>
        <taxon>Fervidicoccaceae</taxon>
        <taxon>Fervidicoccus</taxon>
    </lineage>
</organism>
<keyword evidence="6" id="KW-0547">Nucleotide-binding</keyword>
<evidence type="ECO:0000256" key="4">
    <source>
        <dbReference type="ARBA" id="ARBA00022475"/>
    </source>
</evidence>
<comment type="caution">
    <text evidence="12">The sequence shown here is derived from an EMBL/GenBank/DDBJ whole genome shotgun (WGS) entry which is preliminary data.</text>
</comment>
<dbReference type="GO" id="GO:0043190">
    <property type="term" value="C:ATP-binding cassette (ABC) transporter complex"/>
    <property type="evidence" value="ECO:0007669"/>
    <property type="project" value="TreeGrafter"/>
</dbReference>
<feature type="domain" description="ABC transporter" evidence="11">
    <location>
        <begin position="257"/>
        <end position="479"/>
    </location>
</feature>
<evidence type="ECO:0000256" key="8">
    <source>
        <dbReference type="ARBA" id="ARBA00022967"/>
    </source>
</evidence>
<evidence type="ECO:0000256" key="7">
    <source>
        <dbReference type="ARBA" id="ARBA00022840"/>
    </source>
</evidence>
<evidence type="ECO:0000256" key="6">
    <source>
        <dbReference type="ARBA" id="ARBA00022741"/>
    </source>
</evidence>
<evidence type="ECO:0000256" key="2">
    <source>
        <dbReference type="ARBA" id="ARBA00005417"/>
    </source>
</evidence>
<keyword evidence="7 12" id="KW-0067">ATP-binding</keyword>
<proteinExistence type="inferred from homology"/>
<dbReference type="Pfam" id="PF00005">
    <property type="entry name" value="ABC_tran"/>
    <property type="match status" value="2"/>
</dbReference>
<keyword evidence="9" id="KW-0472">Membrane</keyword>
<accession>A0A7C1HXG0</accession>
<dbReference type="InterPro" id="IPR027417">
    <property type="entry name" value="P-loop_NTPase"/>
</dbReference>
<evidence type="ECO:0000256" key="3">
    <source>
        <dbReference type="ARBA" id="ARBA00022448"/>
    </source>
</evidence>
<dbReference type="SMART" id="SM00382">
    <property type="entry name" value="AAA"/>
    <property type="match status" value="2"/>
</dbReference>
<dbReference type="InterPro" id="IPR050095">
    <property type="entry name" value="ECF_ABC_transporter_ATP-bd"/>
</dbReference>
<dbReference type="EMBL" id="DSDY01000189">
    <property type="protein sequence ID" value="HDS11206.1"/>
    <property type="molecule type" value="Genomic_DNA"/>
</dbReference>
<gene>
    <name evidence="12" type="ORF">ENO04_06315</name>
</gene>
<keyword evidence="4" id="KW-1003">Cell membrane</keyword>
<dbReference type="PROSITE" id="PS50893">
    <property type="entry name" value="ABC_TRANSPORTER_2"/>
    <property type="match status" value="2"/>
</dbReference>
<comment type="similarity">
    <text evidence="2">Belongs to the ABC transporter superfamily.</text>
</comment>
<dbReference type="GO" id="GO:0016887">
    <property type="term" value="F:ATP hydrolysis activity"/>
    <property type="evidence" value="ECO:0007669"/>
    <property type="project" value="InterPro"/>
</dbReference>
<evidence type="ECO:0000259" key="11">
    <source>
        <dbReference type="PROSITE" id="PS50893"/>
    </source>
</evidence>
<keyword evidence="8" id="KW-1278">Translocase</keyword>
<dbReference type="PANTHER" id="PTHR43553:SF23">
    <property type="entry name" value="ABC TRANSPORTER ATP-BINDING COMPONENT"/>
    <property type="match status" value="1"/>
</dbReference>
<dbReference type="AlphaFoldDB" id="A0A7C1HXG0"/>
<reference evidence="12" key="1">
    <citation type="journal article" date="2020" name="mSystems">
        <title>Genome- and Community-Level Interaction Insights into Carbon Utilization and Element Cycling Functions of Hydrothermarchaeota in Hydrothermal Sediment.</title>
        <authorList>
            <person name="Zhou Z."/>
            <person name="Liu Y."/>
            <person name="Xu W."/>
            <person name="Pan J."/>
            <person name="Luo Z.H."/>
            <person name="Li M."/>
        </authorList>
    </citation>
    <scope>NUCLEOTIDE SEQUENCE [LARGE SCALE GENOMIC DNA]</scope>
    <source>
        <strain evidence="12">SpSt-123</strain>
    </source>
</reference>
<dbReference type="InterPro" id="IPR015856">
    <property type="entry name" value="ABC_transpr_CbiO/EcfA_su"/>
</dbReference>
<dbReference type="GO" id="GO:0005524">
    <property type="term" value="F:ATP binding"/>
    <property type="evidence" value="ECO:0007669"/>
    <property type="project" value="UniProtKB-KW"/>
</dbReference>
<name>A0A7C1HXG0_9CREN</name>
<dbReference type="CDD" id="cd03225">
    <property type="entry name" value="ABC_cobalt_CbiO_domain1"/>
    <property type="match status" value="1"/>
</dbReference>
<dbReference type="GO" id="GO:0042626">
    <property type="term" value="F:ATPase-coupled transmembrane transporter activity"/>
    <property type="evidence" value="ECO:0007669"/>
    <property type="project" value="TreeGrafter"/>
</dbReference>
<feature type="domain" description="ABC transporter" evidence="11">
    <location>
        <begin position="10"/>
        <end position="246"/>
    </location>
</feature>
<evidence type="ECO:0000256" key="1">
    <source>
        <dbReference type="ARBA" id="ARBA00004202"/>
    </source>
</evidence>
<dbReference type="SUPFAM" id="SSF52540">
    <property type="entry name" value="P-loop containing nucleoside triphosphate hydrolases"/>
    <property type="match status" value="2"/>
</dbReference>
<dbReference type="PANTHER" id="PTHR43553">
    <property type="entry name" value="HEAVY METAL TRANSPORTER"/>
    <property type="match status" value="1"/>
</dbReference>
<sequence>MNSESVVLEVRNLKVSYYVDGSREKTILKNINLTVWRGETVLVIGKSGSGKTTLARSIIGLLNKTQNATIEGEVLFEGKDIVNAGSPPEEIKYVGQNPYIYFVEYHLRRDLEGYARRYYGEKAKEIVLEKSRFLGLEHLLDRFYYFLSGGEARRVAILKAIITNPEVLILDEPLMWVDDENVLEIKEIIRSLRSMNVSVIIFEHRFMPLLDIVDNVYLLKNGILHRLDKNRLLTIQLPEEQTRHNNNASSMSPRKILSMKNVVFSYDDARVYEFGDFELSEKELIVLLGRNGSGKSTFLKLVSGQLKPKSGSITWHHRCRTGYLPQKPIAFFTEITVMKEIEEVCKQSKNPGGCRDNVEKALKALGINDLERSPFSLSWGEQVRTALALLGYSGVYGLLLLDEPFTGLDYYDRYVIAGILNNLVAGNGLSVIVAASTMESLSCLNPSHVYHVNNGRLVLSRDQHELACHKSIALKIKDIYEGAVPCSEN</sequence>
<comment type="function">
    <text evidence="10">Probably part of an ABC transporter complex. Responsible for energy coupling to the transport system.</text>
</comment>
<evidence type="ECO:0000313" key="12">
    <source>
        <dbReference type="EMBL" id="HDS11206.1"/>
    </source>
</evidence>
<dbReference type="InterPro" id="IPR017871">
    <property type="entry name" value="ABC_transporter-like_CS"/>
</dbReference>
<keyword evidence="3" id="KW-0813">Transport</keyword>
<comment type="subcellular location">
    <subcellularLocation>
        <location evidence="1">Cell membrane</location>
        <topology evidence="1">Peripheral membrane protein</topology>
    </subcellularLocation>
</comment>
<dbReference type="InterPro" id="IPR003439">
    <property type="entry name" value="ABC_transporter-like_ATP-bd"/>
</dbReference>
<evidence type="ECO:0000256" key="5">
    <source>
        <dbReference type="ARBA" id="ARBA00022737"/>
    </source>
</evidence>
<evidence type="ECO:0000256" key="9">
    <source>
        <dbReference type="ARBA" id="ARBA00023136"/>
    </source>
</evidence>